<evidence type="ECO:0000313" key="2">
    <source>
        <dbReference type="Proteomes" id="UP000749559"/>
    </source>
</evidence>
<name>A0A8J1TTS7_OWEFU</name>
<comment type="caution">
    <text evidence="1">The sequence shown here is derived from an EMBL/GenBank/DDBJ whole genome shotgun (WGS) entry which is preliminary data.</text>
</comment>
<dbReference type="AlphaFoldDB" id="A0A8J1TTS7"/>
<protein>
    <submittedName>
        <fullName evidence="1">Uncharacterized protein</fullName>
    </submittedName>
</protein>
<organism evidence="1 2">
    <name type="scientific">Owenia fusiformis</name>
    <name type="common">Polychaete worm</name>
    <dbReference type="NCBI Taxonomy" id="6347"/>
    <lineage>
        <taxon>Eukaryota</taxon>
        <taxon>Metazoa</taxon>
        <taxon>Spiralia</taxon>
        <taxon>Lophotrochozoa</taxon>
        <taxon>Annelida</taxon>
        <taxon>Polychaeta</taxon>
        <taxon>Sedentaria</taxon>
        <taxon>Canalipalpata</taxon>
        <taxon>Sabellida</taxon>
        <taxon>Oweniida</taxon>
        <taxon>Oweniidae</taxon>
        <taxon>Owenia</taxon>
    </lineage>
</organism>
<reference evidence="1" key="1">
    <citation type="submission" date="2022-03" db="EMBL/GenBank/DDBJ databases">
        <authorList>
            <person name="Martin C."/>
        </authorList>
    </citation>
    <scope>NUCLEOTIDE SEQUENCE</scope>
</reference>
<sequence>MKLFVLVRVCYGKLMLTKGQLFLMHGSMCSMILYMYKAEAGENCHANFLWKILYKGRSRYSDKNVCFINVFLLKVTWYLLTGNDKTESDIFLNQDDLLTSSQFNYILFKNVQK</sequence>
<dbReference type="Proteomes" id="UP000749559">
    <property type="component" value="Unassembled WGS sequence"/>
</dbReference>
<keyword evidence="2" id="KW-1185">Reference proteome</keyword>
<proteinExistence type="predicted"/>
<accession>A0A8J1TTS7</accession>
<feature type="non-terminal residue" evidence="1">
    <location>
        <position position="113"/>
    </location>
</feature>
<dbReference type="EMBL" id="CAIIXF020000003">
    <property type="protein sequence ID" value="CAH1779105.1"/>
    <property type="molecule type" value="Genomic_DNA"/>
</dbReference>
<evidence type="ECO:0000313" key="1">
    <source>
        <dbReference type="EMBL" id="CAH1779105.1"/>
    </source>
</evidence>
<gene>
    <name evidence="1" type="ORF">OFUS_LOCUS5942</name>
</gene>